<organism evidence="1 2">
    <name type="scientific">Mycena metata</name>
    <dbReference type="NCBI Taxonomy" id="1033252"/>
    <lineage>
        <taxon>Eukaryota</taxon>
        <taxon>Fungi</taxon>
        <taxon>Dikarya</taxon>
        <taxon>Basidiomycota</taxon>
        <taxon>Agaricomycotina</taxon>
        <taxon>Agaricomycetes</taxon>
        <taxon>Agaricomycetidae</taxon>
        <taxon>Agaricales</taxon>
        <taxon>Marasmiineae</taxon>
        <taxon>Mycenaceae</taxon>
        <taxon>Mycena</taxon>
    </lineage>
</organism>
<evidence type="ECO:0000313" key="2">
    <source>
        <dbReference type="Proteomes" id="UP001215598"/>
    </source>
</evidence>
<gene>
    <name evidence="1" type="ORF">B0H16DRAFT_1546901</name>
</gene>
<dbReference type="EMBL" id="JARKIB010000060">
    <property type="protein sequence ID" value="KAJ7751960.1"/>
    <property type="molecule type" value="Genomic_DNA"/>
</dbReference>
<reference evidence="1" key="1">
    <citation type="submission" date="2023-03" db="EMBL/GenBank/DDBJ databases">
        <title>Massive genome expansion in bonnet fungi (Mycena s.s.) driven by repeated elements and novel gene families across ecological guilds.</title>
        <authorList>
            <consortium name="Lawrence Berkeley National Laboratory"/>
            <person name="Harder C.B."/>
            <person name="Miyauchi S."/>
            <person name="Viragh M."/>
            <person name="Kuo A."/>
            <person name="Thoen E."/>
            <person name="Andreopoulos B."/>
            <person name="Lu D."/>
            <person name="Skrede I."/>
            <person name="Drula E."/>
            <person name="Henrissat B."/>
            <person name="Morin E."/>
            <person name="Kohler A."/>
            <person name="Barry K."/>
            <person name="LaButti K."/>
            <person name="Morin E."/>
            <person name="Salamov A."/>
            <person name="Lipzen A."/>
            <person name="Mereny Z."/>
            <person name="Hegedus B."/>
            <person name="Baldrian P."/>
            <person name="Stursova M."/>
            <person name="Weitz H."/>
            <person name="Taylor A."/>
            <person name="Grigoriev I.V."/>
            <person name="Nagy L.G."/>
            <person name="Martin F."/>
            <person name="Kauserud H."/>
        </authorList>
    </citation>
    <scope>NUCLEOTIDE SEQUENCE</scope>
    <source>
        <strain evidence="1">CBHHK182m</strain>
    </source>
</reference>
<evidence type="ECO:0000313" key="1">
    <source>
        <dbReference type="EMBL" id="KAJ7751960.1"/>
    </source>
</evidence>
<keyword evidence="2" id="KW-1185">Reference proteome</keyword>
<proteinExistence type="predicted"/>
<accession>A0AAD7N920</accession>
<dbReference type="AlphaFoldDB" id="A0AAD7N920"/>
<comment type="caution">
    <text evidence="1">The sequence shown here is derived from an EMBL/GenBank/DDBJ whole genome shotgun (WGS) entry which is preliminary data.</text>
</comment>
<name>A0AAD7N920_9AGAR</name>
<sequence>MLPLPLRLPPGPAVAASRRSTSLLLTLAATPMQASPLRMVRVSSLYILSFFPLFHALNRAFGLVEMTHALFCRTALCTLLEMNSFYTVDVRTARFRP</sequence>
<dbReference type="Proteomes" id="UP001215598">
    <property type="component" value="Unassembled WGS sequence"/>
</dbReference>
<protein>
    <submittedName>
        <fullName evidence="1">Uncharacterized protein</fullName>
    </submittedName>
</protein>